<evidence type="ECO:0000313" key="4">
    <source>
        <dbReference type="Proteomes" id="UP000236740"/>
    </source>
</evidence>
<protein>
    <submittedName>
        <fullName evidence="2">Cytochrome C biogenesis protein</fullName>
    </submittedName>
    <submittedName>
        <fullName evidence="3">Cytochrome c-type biogenesis protein</fullName>
    </submittedName>
</protein>
<dbReference type="Proteomes" id="UP000296733">
    <property type="component" value="Plasmid unnamed1"/>
</dbReference>
<dbReference type="EMBL" id="CP031312">
    <property type="protein sequence ID" value="QCC49034.1"/>
    <property type="molecule type" value="Genomic_DNA"/>
</dbReference>
<gene>
    <name evidence="2" type="ORF">DV707_14850</name>
    <name evidence="3" type="ORF">SAMN04488133_2841</name>
</gene>
<evidence type="ECO:0000313" key="3">
    <source>
        <dbReference type="EMBL" id="SEG59968.1"/>
    </source>
</evidence>
<keyword evidence="2" id="KW-0614">Plasmid</keyword>
<organism evidence="3 4">
    <name type="scientific">Halobellus limi</name>
    <dbReference type="NCBI Taxonomy" id="699433"/>
    <lineage>
        <taxon>Archaea</taxon>
        <taxon>Methanobacteriati</taxon>
        <taxon>Methanobacteriota</taxon>
        <taxon>Stenosarchaea group</taxon>
        <taxon>Halobacteria</taxon>
        <taxon>Halobacteriales</taxon>
        <taxon>Haloferacaceae</taxon>
        <taxon>Halobellus</taxon>
    </lineage>
</organism>
<feature type="transmembrane region" description="Helical" evidence="1">
    <location>
        <begin position="118"/>
        <end position="141"/>
    </location>
</feature>
<keyword evidence="1" id="KW-0472">Membrane</keyword>
<dbReference type="EMBL" id="FNVN01000004">
    <property type="protein sequence ID" value="SEG59968.1"/>
    <property type="molecule type" value="Genomic_DNA"/>
</dbReference>
<dbReference type="GeneID" id="39859396"/>
<evidence type="ECO:0000256" key="1">
    <source>
        <dbReference type="SAM" id="Phobius"/>
    </source>
</evidence>
<feature type="transmembrane region" description="Helical" evidence="1">
    <location>
        <begin position="46"/>
        <end position="71"/>
    </location>
</feature>
<keyword evidence="1" id="KW-0812">Transmembrane</keyword>
<evidence type="ECO:0000313" key="2">
    <source>
        <dbReference type="EMBL" id="QCC49034.1"/>
    </source>
</evidence>
<dbReference type="KEGG" id="hlm:DV707_14850"/>
<dbReference type="Proteomes" id="UP000236740">
    <property type="component" value="Unassembled WGS sequence"/>
</dbReference>
<dbReference type="InterPro" id="IPR051790">
    <property type="entry name" value="Cytochrome_c-biogenesis_DsbD"/>
</dbReference>
<feature type="transmembrane region" description="Helical" evidence="1">
    <location>
        <begin position="78"/>
        <end position="98"/>
    </location>
</feature>
<reference evidence="3 4" key="1">
    <citation type="submission" date="2016-10" db="EMBL/GenBank/DDBJ databases">
        <authorList>
            <person name="de Groot N.N."/>
        </authorList>
    </citation>
    <scope>NUCLEOTIDE SEQUENCE [LARGE SCALE GENOMIC DNA]</scope>
    <source>
        <strain evidence="3 4">CGMCC 1.10331</strain>
    </source>
</reference>
<feature type="transmembrane region" description="Helical" evidence="1">
    <location>
        <begin position="153"/>
        <end position="174"/>
    </location>
</feature>
<dbReference type="OrthoDB" id="205803at2157"/>
<dbReference type="AlphaFoldDB" id="A0A1H6BGS7"/>
<reference evidence="2 5" key="2">
    <citation type="journal article" date="2019" name="Nat. Commun.">
        <title>A new type of DNA phosphorothioation-based antiviral system in archaea.</title>
        <authorList>
            <person name="Xiong L."/>
            <person name="Liu S."/>
            <person name="Chen S."/>
            <person name="Xiao Y."/>
            <person name="Zhu B."/>
            <person name="Gao Y."/>
            <person name="Zhang Y."/>
            <person name="Chen B."/>
            <person name="Luo J."/>
            <person name="Deng Z."/>
            <person name="Chen X."/>
            <person name="Wang L."/>
            <person name="Chen S."/>
        </authorList>
    </citation>
    <scope>NUCLEOTIDE SEQUENCE [LARGE SCALE GENOMIC DNA]</scope>
    <source>
        <strain evidence="2 5">CGMCC 1.10331</strain>
        <plasmid evidence="2 5">unnamed1</plasmid>
    </source>
</reference>
<evidence type="ECO:0000313" key="5">
    <source>
        <dbReference type="Proteomes" id="UP000296733"/>
    </source>
</evidence>
<accession>A0A1H6BGS7</accession>
<sequence length="217" mass="21703">MSSAAFLGAVAFAASAGLTTFFAPCAFPLLPGYVGFYLQQDDRPPAVVSGLTAATGAVVALGGIAALVFAVGRRLTSVLPLFEPVIGGLLVVFGLLVLTGRASPTIPLPKRPESLLGFGVFGAVYALAAAGCVVPLFLGVVAQASSLAPTRGLVVLGTYAATVAVPLLGVTLLSDAGVDAWRSFGGYSGRLKQAAGALLVVAGLGQIYLSVVVLDVL</sequence>
<keyword evidence="1" id="KW-1133">Transmembrane helix</keyword>
<proteinExistence type="predicted"/>
<name>A0A1H6BGS7_9EURY</name>
<feature type="transmembrane region" description="Helical" evidence="1">
    <location>
        <begin position="194"/>
        <end position="214"/>
    </location>
</feature>
<geneLocation type="plasmid" evidence="2">
    <name>unnamed1</name>
</geneLocation>
<dbReference type="RefSeq" id="WP_103992517.1">
    <property type="nucleotide sequence ID" value="NZ_CP031312.1"/>
</dbReference>
<keyword evidence="4" id="KW-1185">Reference proteome</keyword>
<dbReference type="PANTHER" id="PTHR31272:SF9">
    <property type="entry name" value="BLL1027 PROTEIN"/>
    <property type="match status" value="1"/>
</dbReference>
<dbReference type="PANTHER" id="PTHR31272">
    <property type="entry name" value="CYTOCHROME C-TYPE BIOGENESIS PROTEIN HI_1454-RELATED"/>
    <property type="match status" value="1"/>
</dbReference>